<reference evidence="2 3" key="2">
    <citation type="submission" date="2018-12" db="EMBL/GenBank/DDBJ databases">
        <title>Whole-genome sequences of fifteen clinical Streptococcus suis strains isolated from pigs between 2006 and 2018.</title>
        <authorList>
            <person name="Stevens M.J.A."/>
            <person name="Cernela N."/>
            <person name="Spoerry Serrano N."/>
            <person name="Schmitt S."/>
            <person name="Schrenzel J."/>
            <person name="Stephan R."/>
        </authorList>
    </citation>
    <scope>NUCLEOTIDE SEQUENCE [LARGE SCALE GENOMIC DNA]</scope>
    <source>
        <strain evidence="2 3">PP422</strain>
    </source>
</reference>
<feature type="transmembrane region" description="Helical" evidence="1">
    <location>
        <begin position="7"/>
        <end position="24"/>
    </location>
</feature>
<evidence type="ECO:0000313" key="3">
    <source>
        <dbReference type="Proteomes" id="UP000274117"/>
    </source>
</evidence>
<sequence length="197" mass="22321">MFSPKNLLIHLFYVLIVVGLFLYGAQDSPLIGNMTMTLIALDLAILVKENSHVASKLLLTPFWLFFYPNTFFMVTQLTNLQLASNTLWEQSSLILFMLTIPAILFGIMAGVESLELIFKGYNIRHYSLRLLVIGTLALTSSYAIYVAHFANLHSWDIFVQPFIVLNSMLAAISWETFPFIIGFTLIQIMVLVFAVDE</sequence>
<keyword evidence="1" id="KW-0812">Transmembrane</keyword>
<dbReference type="Pfam" id="PF07099">
    <property type="entry name" value="DUF1361"/>
    <property type="match status" value="1"/>
</dbReference>
<dbReference type="AlphaFoldDB" id="A0A3R8R9V7"/>
<organism evidence="2 3">
    <name type="scientific">Streptococcus suis</name>
    <dbReference type="NCBI Taxonomy" id="1307"/>
    <lineage>
        <taxon>Bacteria</taxon>
        <taxon>Bacillati</taxon>
        <taxon>Bacillota</taxon>
        <taxon>Bacilli</taxon>
        <taxon>Lactobacillales</taxon>
        <taxon>Streptococcaceae</taxon>
        <taxon>Streptococcus</taxon>
    </lineage>
</organism>
<name>A0A3R8R9V7_STRSU</name>
<feature type="transmembrane region" description="Helical" evidence="1">
    <location>
        <begin position="171"/>
        <end position="195"/>
    </location>
</feature>
<keyword evidence="1" id="KW-0472">Membrane</keyword>
<reference evidence="2 3" key="1">
    <citation type="submission" date="2018-11" db="EMBL/GenBank/DDBJ databases">
        <authorList>
            <person name="Stevens M.J."/>
            <person name="Cernela N."/>
            <person name="Spoerry Serrano N."/>
            <person name="Schmitt S."/>
            <person name="Schrenzel J."/>
            <person name="Stephan R."/>
        </authorList>
    </citation>
    <scope>NUCLEOTIDE SEQUENCE [LARGE SCALE GENOMIC DNA]</scope>
    <source>
        <strain evidence="2 3">PP422</strain>
    </source>
</reference>
<feature type="transmembrane region" description="Helical" evidence="1">
    <location>
        <begin position="54"/>
        <end position="74"/>
    </location>
</feature>
<proteinExistence type="predicted"/>
<evidence type="ECO:0000313" key="2">
    <source>
        <dbReference type="EMBL" id="RRR50725.1"/>
    </source>
</evidence>
<comment type="caution">
    <text evidence="2">The sequence shown here is derived from an EMBL/GenBank/DDBJ whole genome shotgun (WGS) entry which is preliminary data.</text>
</comment>
<accession>A0A3R8R9V7</accession>
<gene>
    <name evidence="2" type="ORF">EI998_09910</name>
</gene>
<protein>
    <submittedName>
        <fullName evidence="2">DUF1361 domain-containing protein</fullName>
    </submittedName>
</protein>
<feature type="transmembrane region" description="Helical" evidence="1">
    <location>
        <begin position="94"/>
        <end position="118"/>
    </location>
</feature>
<keyword evidence="1" id="KW-1133">Transmembrane helix</keyword>
<dbReference type="InterPro" id="IPR009793">
    <property type="entry name" value="DUF1361"/>
</dbReference>
<dbReference type="EMBL" id="RSDO01000026">
    <property type="protein sequence ID" value="RRR50725.1"/>
    <property type="molecule type" value="Genomic_DNA"/>
</dbReference>
<feature type="transmembrane region" description="Helical" evidence="1">
    <location>
        <begin position="30"/>
        <end position="47"/>
    </location>
</feature>
<dbReference type="Proteomes" id="UP000274117">
    <property type="component" value="Unassembled WGS sequence"/>
</dbReference>
<evidence type="ECO:0000256" key="1">
    <source>
        <dbReference type="SAM" id="Phobius"/>
    </source>
</evidence>
<feature type="transmembrane region" description="Helical" evidence="1">
    <location>
        <begin position="130"/>
        <end position="151"/>
    </location>
</feature>